<keyword evidence="2" id="KW-1185">Reference proteome</keyword>
<dbReference type="Proteomes" id="UP000789366">
    <property type="component" value="Unassembled WGS sequence"/>
</dbReference>
<accession>A0ACA9QEI6</accession>
<feature type="non-terminal residue" evidence="1">
    <location>
        <position position="59"/>
    </location>
</feature>
<name>A0ACA9QEI6_9GLOM</name>
<gene>
    <name evidence="1" type="ORF">SPELUC_LOCUS14389</name>
</gene>
<organism evidence="1 2">
    <name type="scientific">Cetraspora pellucida</name>
    <dbReference type="NCBI Taxonomy" id="1433469"/>
    <lineage>
        <taxon>Eukaryota</taxon>
        <taxon>Fungi</taxon>
        <taxon>Fungi incertae sedis</taxon>
        <taxon>Mucoromycota</taxon>
        <taxon>Glomeromycotina</taxon>
        <taxon>Glomeromycetes</taxon>
        <taxon>Diversisporales</taxon>
        <taxon>Gigasporaceae</taxon>
        <taxon>Cetraspora</taxon>
    </lineage>
</organism>
<dbReference type="EMBL" id="CAJVPW010042046">
    <property type="protein sequence ID" value="CAG8749501.1"/>
    <property type="molecule type" value="Genomic_DNA"/>
</dbReference>
<comment type="caution">
    <text evidence="1">The sequence shown here is derived from an EMBL/GenBank/DDBJ whole genome shotgun (WGS) entry which is preliminary data.</text>
</comment>
<protein>
    <submittedName>
        <fullName evidence="1">8353_t:CDS:1</fullName>
    </submittedName>
</protein>
<reference evidence="1" key="1">
    <citation type="submission" date="2021-06" db="EMBL/GenBank/DDBJ databases">
        <authorList>
            <person name="Kallberg Y."/>
            <person name="Tangrot J."/>
            <person name="Rosling A."/>
        </authorList>
    </citation>
    <scope>NUCLEOTIDE SEQUENCE</scope>
    <source>
        <strain evidence="1">28 12/20/2015</strain>
    </source>
</reference>
<sequence length="59" mass="6453">MSCVVLQPGEIKGILPYIAPEVLQGKPFEKTVDIYSLGVIMAEMTTGRRAFDGYKFDAG</sequence>
<evidence type="ECO:0000313" key="2">
    <source>
        <dbReference type="Proteomes" id="UP000789366"/>
    </source>
</evidence>
<proteinExistence type="predicted"/>
<evidence type="ECO:0000313" key="1">
    <source>
        <dbReference type="EMBL" id="CAG8749501.1"/>
    </source>
</evidence>